<organism evidence="2 3">
    <name type="scientific">Streptomyces aurantiacus</name>
    <dbReference type="NCBI Taxonomy" id="47760"/>
    <lineage>
        <taxon>Bacteria</taxon>
        <taxon>Bacillati</taxon>
        <taxon>Actinomycetota</taxon>
        <taxon>Actinomycetes</taxon>
        <taxon>Kitasatosporales</taxon>
        <taxon>Streptomycetaceae</taxon>
        <taxon>Streptomyces</taxon>
        <taxon>Streptomyces aurantiacus group</taxon>
    </lineage>
</organism>
<dbReference type="AlphaFoldDB" id="A0A7G1P9A9"/>
<sequence length="85" mass="9573">MDPRTSRAGRRVTPAARARTVEDQPGRRLRGERVVDRARYRRGRAVGRLRCQSRAPVLMPLLALLLVPLPVPVPVRYAETTTFAV</sequence>
<dbReference type="KEGG" id="sgm:GCM10017557_52390"/>
<accession>A0A7G1P9A9</accession>
<dbReference type="Proteomes" id="UP000516444">
    <property type="component" value="Chromosome"/>
</dbReference>
<evidence type="ECO:0000313" key="3">
    <source>
        <dbReference type="Proteomes" id="UP000516444"/>
    </source>
</evidence>
<evidence type="ECO:0000256" key="1">
    <source>
        <dbReference type="SAM" id="MobiDB-lite"/>
    </source>
</evidence>
<dbReference type="EMBL" id="AP023440">
    <property type="protein sequence ID" value="BCL30380.1"/>
    <property type="molecule type" value="Genomic_DNA"/>
</dbReference>
<proteinExistence type="predicted"/>
<reference evidence="2 3" key="1">
    <citation type="journal article" date="2014" name="Int. J. Syst. Evol. Microbiol.">
        <title>Complete genome sequence of Corynebacterium casei LMG S-19264T (=DSM 44701T), isolated from a smear-ripened cheese.</title>
        <authorList>
            <consortium name="US DOE Joint Genome Institute (JGI-PGF)"/>
            <person name="Walter F."/>
            <person name="Albersmeier A."/>
            <person name="Kalinowski J."/>
            <person name="Ruckert C."/>
        </authorList>
    </citation>
    <scope>NUCLEOTIDE SEQUENCE [LARGE SCALE GENOMIC DNA]</scope>
    <source>
        <strain evidence="2 3">JCM 4677</strain>
    </source>
</reference>
<evidence type="ECO:0000313" key="2">
    <source>
        <dbReference type="EMBL" id="BCL30380.1"/>
    </source>
</evidence>
<keyword evidence="3" id="KW-1185">Reference proteome</keyword>
<feature type="region of interest" description="Disordered" evidence="1">
    <location>
        <begin position="1"/>
        <end position="28"/>
    </location>
</feature>
<gene>
    <name evidence="2" type="ORF">GCM10017557_52390</name>
</gene>
<protein>
    <submittedName>
        <fullName evidence="2">Uncharacterized protein</fullName>
    </submittedName>
</protein>
<feature type="compositionally biased region" description="Basic and acidic residues" evidence="1">
    <location>
        <begin position="19"/>
        <end position="28"/>
    </location>
</feature>
<name>A0A7G1P9A9_9ACTN</name>